<organism evidence="2 3">
    <name type="scientific">Gymnopilus junonius</name>
    <name type="common">Spectacular rustgill mushroom</name>
    <name type="synonym">Gymnopilus spectabilis subsp. junonius</name>
    <dbReference type="NCBI Taxonomy" id="109634"/>
    <lineage>
        <taxon>Eukaryota</taxon>
        <taxon>Fungi</taxon>
        <taxon>Dikarya</taxon>
        <taxon>Basidiomycota</taxon>
        <taxon>Agaricomycotina</taxon>
        <taxon>Agaricomycetes</taxon>
        <taxon>Agaricomycetidae</taxon>
        <taxon>Agaricales</taxon>
        <taxon>Agaricineae</taxon>
        <taxon>Hymenogastraceae</taxon>
        <taxon>Gymnopilus</taxon>
    </lineage>
</organism>
<reference evidence="2" key="1">
    <citation type="submission" date="2020-11" db="EMBL/GenBank/DDBJ databases">
        <authorList>
            <consortium name="DOE Joint Genome Institute"/>
            <person name="Ahrendt S."/>
            <person name="Riley R."/>
            <person name="Andreopoulos W."/>
            <person name="LaButti K."/>
            <person name="Pangilinan J."/>
            <person name="Ruiz-duenas F.J."/>
            <person name="Barrasa J.M."/>
            <person name="Sanchez-Garcia M."/>
            <person name="Camarero S."/>
            <person name="Miyauchi S."/>
            <person name="Serrano A."/>
            <person name="Linde D."/>
            <person name="Babiker R."/>
            <person name="Drula E."/>
            <person name="Ayuso-Fernandez I."/>
            <person name="Pacheco R."/>
            <person name="Padilla G."/>
            <person name="Ferreira P."/>
            <person name="Barriuso J."/>
            <person name="Kellner H."/>
            <person name="Castanera R."/>
            <person name="Alfaro M."/>
            <person name="Ramirez L."/>
            <person name="Pisabarro A.G."/>
            <person name="Kuo A."/>
            <person name="Tritt A."/>
            <person name="Lipzen A."/>
            <person name="He G."/>
            <person name="Yan M."/>
            <person name="Ng V."/>
            <person name="Cullen D."/>
            <person name="Martin F."/>
            <person name="Rosso M.-N."/>
            <person name="Henrissat B."/>
            <person name="Hibbett D."/>
            <person name="Martinez A.T."/>
            <person name="Grigoriev I.V."/>
        </authorList>
    </citation>
    <scope>NUCLEOTIDE SEQUENCE</scope>
    <source>
        <strain evidence="2">AH 44721</strain>
    </source>
</reference>
<dbReference type="AlphaFoldDB" id="A0A9P5NGH4"/>
<gene>
    <name evidence="2" type="ORF">CPB84DRAFT_1749903</name>
</gene>
<protein>
    <submittedName>
        <fullName evidence="2">Uncharacterized protein</fullName>
    </submittedName>
</protein>
<feature type="compositionally biased region" description="Polar residues" evidence="1">
    <location>
        <begin position="116"/>
        <end position="127"/>
    </location>
</feature>
<evidence type="ECO:0000313" key="2">
    <source>
        <dbReference type="EMBL" id="KAF8886711.1"/>
    </source>
</evidence>
<accession>A0A9P5NGH4</accession>
<evidence type="ECO:0000313" key="3">
    <source>
        <dbReference type="Proteomes" id="UP000724874"/>
    </source>
</evidence>
<evidence type="ECO:0000256" key="1">
    <source>
        <dbReference type="SAM" id="MobiDB-lite"/>
    </source>
</evidence>
<dbReference type="Proteomes" id="UP000724874">
    <property type="component" value="Unassembled WGS sequence"/>
</dbReference>
<dbReference type="EMBL" id="JADNYJ010000094">
    <property type="protein sequence ID" value="KAF8886711.1"/>
    <property type="molecule type" value="Genomic_DNA"/>
</dbReference>
<feature type="region of interest" description="Disordered" evidence="1">
    <location>
        <begin position="94"/>
        <end position="166"/>
    </location>
</feature>
<sequence>MPICFCKTAGCLDHGGIDRVSGEPKGCKVDYRTYEKHAMYEDRARRFEDTQKRSDEAVEAQLEEITSFLSANTLADNVSGTSAGAGGHLWARCTPEGDDYSDETLPDNDTLHEHSGTSTHKSQTDISKTLHLIEESLEGGEKQWNQELEKIRKEQSPQQGIAFDTG</sequence>
<keyword evidence="3" id="KW-1185">Reference proteome</keyword>
<dbReference type="OrthoDB" id="3107668at2759"/>
<comment type="caution">
    <text evidence="2">The sequence shown here is derived from an EMBL/GenBank/DDBJ whole genome shotgun (WGS) entry which is preliminary data.</text>
</comment>
<name>A0A9P5NGH4_GYMJU</name>
<feature type="compositionally biased region" description="Acidic residues" evidence="1">
    <location>
        <begin position="96"/>
        <end position="106"/>
    </location>
</feature>
<proteinExistence type="predicted"/>